<evidence type="ECO:0000313" key="9">
    <source>
        <dbReference type="EMBL" id="OFJ50780.1"/>
    </source>
</evidence>
<keyword evidence="2" id="KW-0805">Transcription regulation</keyword>
<evidence type="ECO:0000256" key="2">
    <source>
        <dbReference type="ARBA" id="ARBA00023015"/>
    </source>
</evidence>
<evidence type="ECO:0000259" key="8">
    <source>
        <dbReference type="PROSITE" id="PS50931"/>
    </source>
</evidence>
<evidence type="ECO:0000256" key="7">
    <source>
        <dbReference type="ARBA" id="ARBA00056658"/>
    </source>
</evidence>
<reference evidence="9 10" key="1">
    <citation type="submission" date="2016-09" db="EMBL/GenBank/DDBJ databases">
        <title>genome sequence of Mycobacterium sp. 739 SCH.</title>
        <authorList>
            <person name="Greninger A.L."/>
            <person name="Qin X."/>
            <person name="Jerome K."/>
            <person name="Vora S."/>
            <person name="Quinn K."/>
        </authorList>
    </citation>
    <scope>NUCLEOTIDE SEQUENCE [LARGE SCALE GENOMIC DNA]</scope>
    <source>
        <strain evidence="9 10">SCH</strain>
    </source>
</reference>
<dbReference type="PANTHER" id="PTHR30346">
    <property type="entry name" value="TRANSCRIPTIONAL DUAL REGULATOR HCAR-RELATED"/>
    <property type="match status" value="1"/>
</dbReference>
<dbReference type="AlphaFoldDB" id="A0A1E8PY45"/>
<evidence type="ECO:0000256" key="3">
    <source>
        <dbReference type="ARBA" id="ARBA00023125"/>
    </source>
</evidence>
<dbReference type="GO" id="GO:0003700">
    <property type="term" value="F:DNA-binding transcription factor activity"/>
    <property type="evidence" value="ECO:0007669"/>
    <property type="project" value="InterPro"/>
</dbReference>
<comment type="similarity">
    <text evidence="1">Belongs to the LysR transcriptional regulatory family.</text>
</comment>
<proteinExistence type="inferred from homology"/>
<keyword evidence="3" id="KW-0238">DNA-binding</keyword>
<keyword evidence="5" id="KW-0804">Transcription</keyword>
<organism evidence="9 10">
    <name type="scientific">Mycolicibacterium grossiae</name>
    <dbReference type="NCBI Taxonomy" id="1552759"/>
    <lineage>
        <taxon>Bacteria</taxon>
        <taxon>Bacillati</taxon>
        <taxon>Actinomycetota</taxon>
        <taxon>Actinomycetes</taxon>
        <taxon>Mycobacteriales</taxon>
        <taxon>Mycobacteriaceae</taxon>
        <taxon>Mycolicibacterium</taxon>
    </lineage>
</organism>
<dbReference type="InterPro" id="IPR005119">
    <property type="entry name" value="LysR_subst-bd"/>
</dbReference>
<dbReference type="GO" id="GO:0003677">
    <property type="term" value="F:DNA binding"/>
    <property type="evidence" value="ECO:0007669"/>
    <property type="project" value="UniProtKB-KW"/>
</dbReference>
<dbReference type="PANTHER" id="PTHR30346:SF0">
    <property type="entry name" value="HCA OPERON TRANSCRIPTIONAL ACTIVATOR HCAR"/>
    <property type="match status" value="1"/>
</dbReference>
<evidence type="ECO:0000256" key="4">
    <source>
        <dbReference type="ARBA" id="ARBA00023159"/>
    </source>
</evidence>
<dbReference type="PRINTS" id="PR00039">
    <property type="entry name" value="HTHLYSR"/>
</dbReference>
<name>A0A1E8PY45_9MYCO</name>
<dbReference type="PROSITE" id="PS50931">
    <property type="entry name" value="HTH_LYSR"/>
    <property type="match status" value="1"/>
</dbReference>
<evidence type="ECO:0000256" key="5">
    <source>
        <dbReference type="ARBA" id="ARBA00023163"/>
    </source>
</evidence>
<dbReference type="Gene3D" id="1.10.10.10">
    <property type="entry name" value="Winged helix-like DNA-binding domain superfamily/Winged helix DNA-binding domain"/>
    <property type="match status" value="1"/>
</dbReference>
<dbReference type="GO" id="GO:0032993">
    <property type="term" value="C:protein-DNA complex"/>
    <property type="evidence" value="ECO:0007669"/>
    <property type="project" value="TreeGrafter"/>
</dbReference>
<protein>
    <recommendedName>
        <fullName evidence="6">Probable hydrogen peroxide-inducible genes activator</fullName>
    </recommendedName>
</protein>
<comment type="caution">
    <text evidence="9">The sequence shown here is derived from an EMBL/GenBank/DDBJ whole genome shotgun (WGS) entry which is preliminary data.</text>
</comment>
<dbReference type="CDD" id="cd08414">
    <property type="entry name" value="PBP2_LTTR_aromatics_like"/>
    <property type="match status" value="1"/>
</dbReference>
<dbReference type="OrthoDB" id="3176554at2"/>
<keyword evidence="4" id="KW-0010">Activator</keyword>
<feature type="domain" description="HTH lysR-type" evidence="8">
    <location>
        <begin position="5"/>
        <end position="62"/>
    </location>
</feature>
<dbReference type="FunFam" id="1.10.10.10:FF:000001">
    <property type="entry name" value="LysR family transcriptional regulator"/>
    <property type="match status" value="1"/>
</dbReference>
<gene>
    <name evidence="9" type="ORF">BEL07_26255</name>
</gene>
<dbReference type="RefSeq" id="WP_070355982.1">
    <property type="nucleotide sequence ID" value="NZ_CP043474.1"/>
</dbReference>
<dbReference type="EMBL" id="MCHX01000095">
    <property type="protein sequence ID" value="OFJ50780.1"/>
    <property type="molecule type" value="Genomic_DNA"/>
</dbReference>
<dbReference type="InterPro" id="IPR036390">
    <property type="entry name" value="WH_DNA-bd_sf"/>
</dbReference>
<dbReference type="Gene3D" id="3.40.190.10">
    <property type="entry name" value="Periplasmic binding protein-like II"/>
    <property type="match status" value="2"/>
</dbReference>
<dbReference type="Pfam" id="PF03466">
    <property type="entry name" value="LysR_substrate"/>
    <property type="match status" value="1"/>
</dbReference>
<dbReference type="InterPro" id="IPR036388">
    <property type="entry name" value="WH-like_DNA-bd_sf"/>
</dbReference>
<sequence>MAADLDLRKLRYFVAVAEELHFGRAAARLHIAQPVLSRQIRTFERELGVPLFDRGSRGTTLTAEGRQLLADGRFLLAEATGVQQRLGRLAGPLRTITVGVLPGLLATPAVRAYEAGAPGRRARVVQVGWGDQVQAVHRGDVDVVYAREPFDHRGLAASALLEEPRDALLSSADPLAGRTSLRLADLADRRLLQDPATVPEWYAVATPAQRRASATTSVSTVEEKLELAAAGAGFAVLPRSTTRFYHRPDVRVIPIDDVEPSRVMLIWDAMTSDADRDAFIAVALACGDQCL</sequence>
<accession>A0A1E8PY45</accession>
<keyword evidence="10" id="KW-1185">Reference proteome</keyword>
<evidence type="ECO:0000256" key="1">
    <source>
        <dbReference type="ARBA" id="ARBA00009437"/>
    </source>
</evidence>
<comment type="function">
    <text evidence="7">Required for the induction the katG gene for catalase. Involved in the response to hydrogen peroxide.</text>
</comment>
<dbReference type="SUPFAM" id="SSF46785">
    <property type="entry name" value="Winged helix' DNA-binding domain"/>
    <property type="match status" value="1"/>
</dbReference>
<dbReference type="SUPFAM" id="SSF53850">
    <property type="entry name" value="Periplasmic binding protein-like II"/>
    <property type="match status" value="1"/>
</dbReference>
<evidence type="ECO:0000256" key="6">
    <source>
        <dbReference type="ARBA" id="ARBA00040885"/>
    </source>
</evidence>
<dbReference type="Proteomes" id="UP000178953">
    <property type="component" value="Unassembled WGS sequence"/>
</dbReference>
<evidence type="ECO:0000313" key="10">
    <source>
        <dbReference type="Proteomes" id="UP000178953"/>
    </source>
</evidence>
<dbReference type="InterPro" id="IPR000847">
    <property type="entry name" value="LysR_HTH_N"/>
</dbReference>
<dbReference type="Pfam" id="PF00126">
    <property type="entry name" value="HTH_1"/>
    <property type="match status" value="1"/>
</dbReference>